<dbReference type="EMBL" id="AY986977">
    <property type="protein sequence ID" value="AAX84912.1"/>
    <property type="molecule type" value="Genomic_DNA"/>
</dbReference>
<organism evidence="1 2">
    <name type="scientific">Xanthomonas phage Xp15</name>
    <dbReference type="NCBI Taxonomy" id="322855"/>
    <lineage>
        <taxon>Viruses</taxon>
        <taxon>Duplodnaviria</taxon>
        <taxon>Heunggongvirae</taxon>
        <taxon>Uroviricota</taxon>
        <taxon>Caudoviricetes</taxon>
        <taxon>Alachuavirus</taxon>
        <taxon>Alachuavirus Xp15</taxon>
    </lineage>
</organism>
<dbReference type="RefSeq" id="YP_239344.1">
    <property type="nucleotide sequence ID" value="NC_007024.1"/>
</dbReference>
<sequence length="151" mass="17467">MVVHYLILEIRMTAPRVDGVTELRFEVEVSEGLVQGLRALARVHYDGVCQRAADQISERAVVILRNHEEWMLDLRPAERKKHWPKIVLKSSEVDTLLKLLECQSYIRPDHVAYTYLSDLRLSLSAAWHYMKGHYKVYPWASHSGVTPDMAP</sequence>
<evidence type="ECO:0000313" key="2">
    <source>
        <dbReference type="Proteomes" id="UP000001305"/>
    </source>
</evidence>
<name>Q52PT5_9CAUD</name>
<protein>
    <submittedName>
        <fullName evidence="1">Uncharacterized protein</fullName>
    </submittedName>
</protein>
<dbReference type="KEGG" id="vg:5076606"/>
<proteinExistence type="predicted"/>
<keyword evidence="2" id="KW-1185">Reference proteome</keyword>
<dbReference type="Proteomes" id="UP000001305">
    <property type="component" value="Segment"/>
</dbReference>
<accession>Q52PT5</accession>
<reference evidence="1 2" key="1">
    <citation type="submission" date="2005-03" db="EMBL/GenBank/DDBJ databases">
        <title>Sequencing of bacteriophage Xp15 from Xanthomonas campestris pv. pelargonii and identification of the lysis genes.</title>
        <authorList>
            <person name="Ramadugu C."/>
            <person name="Gabriel D.W."/>
        </authorList>
    </citation>
    <scope>NUCLEOTIDE SEQUENCE [LARGE SCALE GENOMIC DNA]</scope>
</reference>
<dbReference type="GeneID" id="5076606"/>
<evidence type="ECO:0000313" key="1">
    <source>
        <dbReference type="EMBL" id="AAX84912.1"/>
    </source>
</evidence>